<dbReference type="EMBL" id="MIKG01000005">
    <property type="protein sequence ID" value="RAO67278.1"/>
    <property type="molecule type" value="Genomic_DNA"/>
</dbReference>
<feature type="compositionally biased region" description="Basic and acidic residues" evidence="1">
    <location>
        <begin position="31"/>
        <end position="45"/>
    </location>
</feature>
<dbReference type="STRING" id="1196081.A0A364KUQ1"/>
<evidence type="ECO:0000256" key="1">
    <source>
        <dbReference type="SAM" id="MobiDB-lite"/>
    </source>
</evidence>
<keyword evidence="3" id="KW-1185">Reference proteome</keyword>
<feature type="region of interest" description="Disordered" evidence="1">
    <location>
        <begin position="1"/>
        <end position="59"/>
    </location>
</feature>
<gene>
    <name evidence="2" type="ORF">BHQ10_003290</name>
</gene>
<reference evidence="2 3" key="1">
    <citation type="journal article" date="2017" name="Biotechnol. Biofuels">
        <title>Differential beta-glucosidase expression as a function of carbon source availability in Talaromyces amestolkiae: a genomic and proteomic approach.</title>
        <authorList>
            <person name="de Eugenio L.I."/>
            <person name="Mendez-Liter J.A."/>
            <person name="Nieto-Dominguez M."/>
            <person name="Alonso L."/>
            <person name="Gil-Munoz J."/>
            <person name="Barriuso J."/>
            <person name="Prieto A."/>
            <person name="Martinez M.J."/>
        </authorList>
    </citation>
    <scope>NUCLEOTIDE SEQUENCE [LARGE SCALE GENOMIC DNA]</scope>
    <source>
        <strain evidence="2 3">CIB</strain>
    </source>
</reference>
<dbReference type="OrthoDB" id="10037289at2759"/>
<sequence>MPTKRARSSSASSASMSASPTTTPTTTNIPHADEDPEVPKSKRWSEVSGSGNADYSYRVRMKDPEAAYSFITICRLPNSDEDEDDDEDEDEDEDDELGDVDENESNANNEKQPQRPCDGGKTCLCNKPLAEHPDHPFIISRAGIHKHSTARIYLDLRCPDIFGMYVYNDFESYGVMEVVENLVTDWIEAGREKNWKEQWVIIEAIAMMLTSDSLNPMQMCEDSDRVQALFSLVLRMVLSTISNLERMGLLKSEPEIKSLGFIMALYIANFDRWRQVLIEEPTGRKFNPDIFDEYILAYAQKYDVPLRGPPKLDDIIKHIDTKDIKLPSCELKDPWGWTKALSEYRKAHGYNRGFVEMRSKLIGGDRYDITTWSPEERKEHSFTKRDPLGKTELDALKQGLVLELAAA</sequence>
<dbReference type="RefSeq" id="XP_040731794.1">
    <property type="nucleotide sequence ID" value="XM_040875530.1"/>
</dbReference>
<dbReference type="Proteomes" id="UP000249363">
    <property type="component" value="Unassembled WGS sequence"/>
</dbReference>
<evidence type="ECO:0000313" key="2">
    <source>
        <dbReference type="EMBL" id="RAO67278.1"/>
    </source>
</evidence>
<feature type="region of interest" description="Disordered" evidence="1">
    <location>
        <begin position="73"/>
        <end position="119"/>
    </location>
</feature>
<evidence type="ECO:0000313" key="3">
    <source>
        <dbReference type="Proteomes" id="UP000249363"/>
    </source>
</evidence>
<feature type="compositionally biased region" description="Low complexity" evidence="1">
    <location>
        <begin position="8"/>
        <end position="27"/>
    </location>
</feature>
<proteinExistence type="predicted"/>
<protein>
    <submittedName>
        <fullName evidence="2">Uncharacterized protein</fullName>
    </submittedName>
</protein>
<comment type="caution">
    <text evidence="2">The sequence shown here is derived from an EMBL/GenBank/DDBJ whole genome shotgun (WGS) entry which is preliminary data.</text>
</comment>
<dbReference type="AlphaFoldDB" id="A0A364KUQ1"/>
<organism evidence="2 3">
    <name type="scientific">Talaromyces amestolkiae</name>
    <dbReference type="NCBI Taxonomy" id="1196081"/>
    <lineage>
        <taxon>Eukaryota</taxon>
        <taxon>Fungi</taxon>
        <taxon>Dikarya</taxon>
        <taxon>Ascomycota</taxon>
        <taxon>Pezizomycotina</taxon>
        <taxon>Eurotiomycetes</taxon>
        <taxon>Eurotiomycetidae</taxon>
        <taxon>Eurotiales</taxon>
        <taxon>Trichocomaceae</taxon>
        <taxon>Talaromyces</taxon>
        <taxon>Talaromyces sect. Talaromyces</taxon>
    </lineage>
</organism>
<feature type="compositionally biased region" description="Acidic residues" evidence="1">
    <location>
        <begin position="79"/>
        <end position="104"/>
    </location>
</feature>
<dbReference type="GeneID" id="63792506"/>
<name>A0A364KUQ1_TALAM</name>
<accession>A0A364KUQ1</accession>